<dbReference type="GO" id="GO:0008716">
    <property type="term" value="F:D-alanine-D-alanine ligase activity"/>
    <property type="evidence" value="ECO:0007669"/>
    <property type="project" value="UniProtKB-UniRule"/>
</dbReference>
<dbReference type="InterPro" id="IPR011095">
    <property type="entry name" value="Dala_Dala_lig_C"/>
</dbReference>
<dbReference type="OrthoDB" id="9813261at2"/>
<evidence type="ECO:0000256" key="20">
    <source>
        <dbReference type="ARBA" id="ARBA00076288"/>
    </source>
</evidence>
<keyword evidence="14 22" id="KW-0573">Peptidoglycan synthesis</keyword>
<dbReference type="EC" id="6.3.2.4" evidence="6 22"/>
<dbReference type="InterPro" id="IPR000291">
    <property type="entry name" value="D-Ala_lig_Van_CS"/>
</dbReference>
<evidence type="ECO:0000256" key="19">
    <source>
        <dbReference type="ARBA" id="ARBA00068427"/>
    </source>
</evidence>
<evidence type="ECO:0000256" key="21">
    <source>
        <dbReference type="ARBA" id="ARBA00077154"/>
    </source>
</evidence>
<dbReference type="Gene3D" id="3.40.50.20">
    <property type="match status" value="1"/>
</dbReference>
<evidence type="ECO:0000256" key="4">
    <source>
        <dbReference type="ARBA" id="ARBA00004752"/>
    </source>
</evidence>
<dbReference type="GO" id="GO:0071555">
    <property type="term" value="P:cell wall organization"/>
    <property type="evidence" value="ECO:0007669"/>
    <property type="project" value="UniProtKB-KW"/>
</dbReference>
<name>D9STP1_CLOC7</name>
<accession>D9STP1</accession>
<dbReference type="InterPro" id="IPR011127">
    <property type="entry name" value="Dala_Dala_lig_N"/>
</dbReference>
<protein>
    <recommendedName>
        <fullName evidence="19 22">D-alanine--D-alanine ligase</fullName>
        <ecNumber evidence="6 22">6.3.2.4</ecNumber>
    </recommendedName>
    <alternativeName>
        <fullName evidence="21 22">D-Ala-D-Ala ligase</fullName>
    </alternativeName>
    <alternativeName>
        <fullName evidence="20 22">D-alanylalanine synthetase</fullName>
    </alternativeName>
</protein>
<feature type="binding site" evidence="25">
    <location>
        <position position="291"/>
    </location>
    <ligand>
        <name>Mg(2+)</name>
        <dbReference type="ChEBI" id="CHEBI:18420"/>
        <label>1</label>
    </ligand>
</feature>
<evidence type="ECO:0000256" key="22">
    <source>
        <dbReference type="HAMAP-Rule" id="MF_00047"/>
    </source>
</evidence>
<dbReference type="GO" id="GO:0046872">
    <property type="term" value="F:metal ion binding"/>
    <property type="evidence" value="ECO:0007669"/>
    <property type="project" value="UniProtKB-KW"/>
</dbReference>
<dbReference type="Pfam" id="PF01820">
    <property type="entry name" value="Dala_Dala_lig_N"/>
    <property type="match status" value="1"/>
</dbReference>
<dbReference type="InterPro" id="IPR013815">
    <property type="entry name" value="ATP_grasp_subdomain_1"/>
</dbReference>
<evidence type="ECO:0000256" key="7">
    <source>
        <dbReference type="ARBA" id="ARBA00022490"/>
    </source>
</evidence>
<dbReference type="SUPFAM" id="SSF56059">
    <property type="entry name" value="Glutathione synthetase ATP-binding domain-like"/>
    <property type="match status" value="1"/>
</dbReference>
<keyword evidence="16 22" id="KW-0961">Cell wall biogenesis/degradation</keyword>
<dbReference type="Gene3D" id="3.30.470.20">
    <property type="entry name" value="ATP-grasp fold, B domain"/>
    <property type="match status" value="1"/>
</dbReference>
<evidence type="ECO:0000256" key="25">
    <source>
        <dbReference type="PIRSR" id="PIRSR039102-3"/>
    </source>
</evidence>
<evidence type="ECO:0000256" key="18">
    <source>
        <dbReference type="ARBA" id="ARBA00060592"/>
    </source>
</evidence>
<reference evidence="28 29" key="1">
    <citation type="submission" date="2010-08" db="EMBL/GenBank/DDBJ databases">
        <title>Complete sequence of Clostridium cellulovorans 743B.</title>
        <authorList>
            <consortium name="US DOE Joint Genome Institute"/>
            <person name="Lucas S."/>
            <person name="Copeland A."/>
            <person name="Lapidus A."/>
            <person name="Cheng J.-F."/>
            <person name="Bruce D."/>
            <person name="Goodwin L."/>
            <person name="Pitluck S."/>
            <person name="Chertkov O."/>
            <person name="Detter J.C."/>
            <person name="Han C."/>
            <person name="Tapia R."/>
            <person name="Land M."/>
            <person name="Hauser L."/>
            <person name="Chang Y.-J."/>
            <person name="Jeffries C."/>
            <person name="Kyrpides N."/>
            <person name="Ivanova N."/>
            <person name="Mikhailova N."/>
            <person name="Hemme C.L."/>
            <person name="Woyke T."/>
        </authorList>
    </citation>
    <scope>NUCLEOTIDE SEQUENCE [LARGE SCALE GENOMIC DNA]</scope>
    <source>
        <strain evidence="29">ATCC 35296 / DSM 3052 / OCM 3 / 743B</strain>
    </source>
</reference>
<keyword evidence="12 25" id="KW-0460">Magnesium</keyword>
<keyword evidence="10 24" id="KW-0547">Nucleotide-binding</keyword>
<dbReference type="PANTHER" id="PTHR23132">
    <property type="entry name" value="D-ALANINE--D-ALANINE LIGASE"/>
    <property type="match status" value="1"/>
</dbReference>
<dbReference type="AlphaFoldDB" id="D9STP1"/>
<dbReference type="InterPro" id="IPR016185">
    <property type="entry name" value="PreATP-grasp_dom_sf"/>
</dbReference>
<dbReference type="EMBL" id="CP002160">
    <property type="protein sequence ID" value="ADL52775.1"/>
    <property type="molecule type" value="Genomic_DNA"/>
</dbReference>
<evidence type="ECO:0000256" key="23">
    <source>
        <dbReference type="PIRSR" id="PIRSR039102-1"/>
    </source>
</evidence>
<organism evidence="28 29">
    <name type="scientific">Clostridium cellulovorans (strain ATCC 35296 / DSM 3052 / OCM 3 / 743B)</name>
    <dbReference type="NCBI Taxonomy" id="573061"/>
    <lineage>
        <taxon>Bacteria</taxon>
        <taxon>Bacillati</taxon>
        <taxon>Bacillota</taxon>
        <taxon>Clostridia</taxon>
        <taxon>Eubacteriales</taxon>
        <taxon>Clostridiaceae</taxon>
        <taxon>Clostridium</taxon>
    </lineage>
</organism>
<feature type="binding site" evidence="24">
    <location>
        <begin position="178"/>
        <end position="179"/>
    </location>
    <ligand>
        <name>ATP</name>
        <dbReference type="ChEBI" id="CHEBI:30616"/>
    </ligand>
</feature>
<dbReference type="InterPro" id="IPR011761">
    <property type="entry name" value="ATP-grasp"/>
</dbReference>
<keyword evidence="9 25" id="KW-0479">Metal-binding</keyword>
<dbReference type="HOGENOM" id="CLU_039268_0_0_9"/>
<keyword evidence="7 22" id="KW-0963">Cytoplasm</keyword>
<evidence type="ECO:0000256" key="24">
    <source>
        <dbReference type="PIRSR" id="PIRSR039102-2"/>
    </source>
</evidence>
<dbReference type="InterPro" id="IPR005905">
    <property type="entry name" value="D_ala_D_ala"/>
</dbReference>
<proteinExistence type="inferred from homology"/>
<dbReference type="GO" id="GO:0005524">
    <property type="term" value="F:ATP binding"/>
    <property type="evidence" value="ECO:0007669"/>
    <property type="project" value="UniProtKB-UniRule"/>
</dbReference>
<feature type="binding site" evidence="25">
    <location>
        <position position="305"/>
    </location>
    <ligand>
        <name>Mg(2+)</name>
        <dbReference type="ChEBI" id="CHEBI:18420"/>
        <label>1</label>
    </ligand>
</feature>
<dbReference type="RefSeq" id="WP_010075871.1">
    <property type="nucleotide sequence ID" value="NC_014393.1"/>
</dbReference>
<keyword evidence="15 25" id="KW-0464">Manganese</keyword>
<evidence type="ECO:0000313" key="28">
    <source>
        <dbReference type="EMBL" id="ADL52775.1"/>
    </source>
</evidence>
<dbReference type="eggNOG" id="COG1181">
    <property type="taxonomic scope" value="Bacteria"/>
</dbReference>
<comment type="cofactor">
    <cofactor evidence="1">
        <name>Mn(2+)</name>
        <dbReference type="ChEBI" id="CHEBI:29035"/>
    </cofactor>
</comment>
<feature type="binding site" evidence="24">
    <location>
        <position position="125"/>
    </location>
    <ligand>
        <name>ATP</name>
        <dbReference type="ChEBI" id="CHEBI:30616"/>
    </ligand>
</feature>
<feature type="binding site" evidence="24">
    <location>
        <begin position="208"/>
        <end position="215"/>
    </location>
    <ligand>
        <name>ATP</name>
        <dbReference type="ChEBI" id="CHEBI:30616"/>
    </ligand>
</feature>
<evidence type="ECO:0000256" key="12">
    <source>
        <dbReference type="ARBA" id="ARBA00022842"/>
    </source>
</evidence>
<feature type="binding site" evidence="24">
    <location>
        <begin position="304"/>
        <end position="305"/>
    </location>
    <ligand>
        <name>ATP</name>
        <dbReference type="ChEBI" id="CHEBI:30616"/>
    </ligand>
</feature>
<sequence>MNKNIAVIFGGQSSEYDISLASAAYVLNNIDKTKYGVYPIGISKEGLWYEYTGSIDKIEDGSWINDEYYKIPDGERVLFNKEVDVVFPLLHGFCGEDGTIQGLCKLLRLPCVGASVLSSALCMDKAYSKYILEDFNINVTPYEVIEEREYLNNKSSYKEKVIKKLGEEVFVKPSNGGSSVGVSKLKAEDSFEVAIEKAFKYDKRVLVEKAIAAREIKVAIIEDGIELKTKIGEVVYKNSNKEFYDYEVKYTEGMNELIVPAKLETEVMDKIEALALKAYKVLDCRGMARVDFFIDRYTSEIYLNEINTIPGFTRFSSFPKLWEVAGVTPTELINILIKNAE</sequence>
<comment type="subcellular location">
    <subcellularLocation>
        <location evidence="3 22">Cytoplasm</location>
    </subcellularLocation>
</comment>
<dbReference type="Pfam" id="PF07478">
    <property type="entry name" value="Dala_Dala_lig_C"/>
    <property type="match status" value="1"/>
</dbReference>
<evidence type="ECO:0000256" key="9">
    <source>
        <dbReference type="ARBA" id="ARBA00022723"/>
    </source>
</evidence>
<dbReference type="STRING" id="573061.Clocel_3085"/>
<comment type="cofactor">
    <cofactor evidence="25">
        <name>Mg(2+)</name>
        <dbReference type="ChEBI" id="CHEBI:18420"/>
    </cofactor>
    <cofactor evidence="25">
        <name>Mn(2+)</name>
        <dbReference type="ChEBI" id="CHEBI:29035"/>
    </cofactor>
    <text evidence="25">Binds 2 magnesium or manganese ions per subunit.</text>
</comment>
<evidence type="ECO:0000313" key="29">
    <source>
        <dbReference type="Proteomes" id="UP000002730"/>
    </source>
</evidence>
<dbReference type="GO" id="GO:0005829">
    <property type="term" value="C:cytosol"/>
    <property type="evidence" value="ECO:0007669"/>
    <property type="project" value="TreeGrafter"/>
</dbReference>
<keyword evidence="8 22" id="KW-0436">Ligase</keyword>
<keyword evidence="11 26" id="KW-0067">ATP-binding</keyword>
<dbReference type="Gene3D" id="3.30.1490.20">
    <property type="entry name" value="ATP-grasp fold, A domain"/>
    <property type="match status" value="1"/>
</dbReference>
<evidence type="ECO:0000256" key="11">
    <source>
        <dbReference type="ARBA" id="ARBA00022840"/>
    </source>
</evidence>
<evidence type="ECO:0000256" key="17">
    <source>
        <dbReference type="ARBA" id="ARBA00047614"/>
    </source>
</evidence>
<dbReference type="UniPathway" id="UPA00219"/>
<evidence type="ECO:0000256" key="5">
    <source>
        <dbReference type="ARBA" id="ARBA00010871"/>
    </source>
</evidence>
<evidence type="ECO:0000256" key="8">
    <source>
        <dbReference type="ARBA" id="ARBA00022598"/>
    </source>
</evidence>
<comment type="function">
    <text evidence="2 22">Cell wall formation.</text>
</comment>
<dbReference type="PROSITE" id="PS50975">
    <property type="entry name" value="ATP_GRASP"/>
    <property type="match status" value="1"/>
</dbReference>
<dbReference type="PIRSF" id="PIRSF039102">
    <property type="entry name" value="Ddl/VanB"/>
    <property type="match status" value="1"/>
</dbReference>
<evidence type="ECO:0000259" key="27">
    <source>
        <dbReference type="PROSITE" id="PS50975"/>
    </source>
</evidence>
<evidence type="ECO:0000256" key="14">
    <source>
        <dbReference type="ARBA" id="ARBA00022984"/>
    </source>
</evidence>
<dbReference type="NCBIfam" id="TIGR01205">
    <property type="entry name" value="D_ala_D_alaTIGR"/>
    <property type="match status" value="1"/>
</dbReference>
<comment type="pathway">
    <text evidence="4 22">Cell wall biogenesis; peptidoglycan biosynthesis.</text>
</comment>
<feature type="binding site" evidence="25">
    <location>
        <position position="307"/>
    </location>
    <ligand>
        <name>Mg(2+)</name>
        <dbReference type="ChEBI" id="CHEBI:18420"/>
        <label>2</label>
    </ligand>
</feature>
<evidence type="ECO:0000256" key="26">
    <source>
        <dbReference type="PROSITE-ProRule" id="PRU00409"/>
    </source>
</evidence>
<dbReference type="Proteomes" id="UP000002730">
    <property type="component" value="Chromosome"/>
</dbReference>
<evidence type="ECO:0000256" key="16">
    <source>
        <dbReference type="ARBA" id="ARBA00023316"/>
    </source>
</evidence>
<dbReference type="PANTHER" id="PTHR23132:SF25">
    <property type="entry name" value="D-ALANINE--D-ALANINE LIGASE A"/>
    <property type="match status" value="1"/>
</dbReference>
<evidence type="ECO:0000256" key="13">
    <source>
        <dbReference type="ARBA" id="ARBA00022960"/>
    </source>
</evidence>
<dbReference type="HAMAP" id="MF_00047">
    <property type="entry name" value="Dala_Dala_lig"/>
    <property type="match status" value="1"/>
</dbReference>
<feature type="domain" description="ATP-grasp" evidence="27">
    <location>
        <begin position="129"/>
        <end position="338"/>
    </location>
</feature>
<dbReference type="PROSITE" id="PS00843">
    <property type="entry name" value="DALA_DALA_LIGASE_1"/>
    <property type="match status" value="1"/>
</dbReference>
<evidence type="ECO:0000256" key="10">
    <source>
        <dbReference type="ARBA" id="ARBA00022741"/>
    </source>
</evidence>
<evidence type="ECO:0000256" key="3">
    <source>
        <dbReference type="ARBA" id="ARBA00004496"/>
    </source>
</evidence>
<keyword evidence="13 22" id="KW-0133">Cell shape</keyword>
<dbReference type="GO" id="GO:0009252">
    <property type="term" value="P:peptidoglycan biosynthetic process"/>
    <property type="evidence" value="ECO:0007669"/>
    <property type="project" value="UniProtKB-UniRule"/>
</dbReference>
<dbReference type="FunFam" id="3.30.470.20:FF:000008">
    <property type="entry name" value="D-alanine--D-alanine ligase"/>
    <property type="match status" value="1"/>
</dbReference>
<evidence type="ECO:0000256" key="6">
    <source>
        <dbReference type="ARBA" id="ARBA00012216"/>
    </source>
</evidence>
<feature type="active site" evidence="23">
    <location>
        <position position="316"/>
    </location>
</feature>
<dbReference type="FunFam" id="3.30.1490.20:FF:000007">
    <property type="entry name" value="D-alanine--D-alanine ligase"/>
    <property type="match status" value="1"/>
</dbReference>
<feature type="active site" evidence="23">
    <location>
        <position position="178"/>
    </location>
</feature>
<gene>
    <name evidence="22" type="primary">ddl</name>
    <name evidence="28" type="ordered locus">Clocel_3085</name>
</gene>
<feature type="binding site" evidence="25">
    <location>
        <position position="305"/>
    </location>
    <ligand>
        <name>Mg(2+)</name>
        <dbReference type="ChEBI" id="CHEBI:18420"/>
        <label>2</label>
    </ligand>
</feature>
<dbReference type="NCBIfam" id="NF002528">
    <property type="entry name" value="PRK01966.1-4"/>
    <property type="match status" value="1"/>
</dbReference>
<dbReference type="PROSITE" id="PS00844">
    <property type="entry name" value="DALA_DALA_LIGASE_2"/>
    <property type="match status" value="1"/>
</dbReference>
<dbReference type="GO" id="GO:0008360">
    <property type="term" value="P:regulation of cell shape"/>
    <property type="evidence" value="ECO:0007669"/>
    <property type="project" value="UniProtKB-KW"/>
</dbReference>
<keyword evidence="29" id="KW-1185">Reference proteome</keyword>
<evidence type="ECO:0000256" key="15">
    <source>
        <dbReference type="ARBA" id="ARBA00023211"/>
    </source>
</evidence>
<comment type="catalytic activity">
    <reaction evidence="17 22">
        <text>2 D-alanine + ATP = D-alanyl-D-alanine + ADP + phosphate + H(+)</text>
        <dbReference type="Rhea" id="RHEA:11224"/>
        <dbReference type="ChEBI" id="CHEBI:15378"/>
        <dbReference type="ChEBI" id="CHEBI:30616"/>
        <dbReference type="ChEBI" id="CHEBI:43474"/>
        <dbReference type="ChEBI" id="CHEBI:57416"/>
        <dbReference type="ChEBI" id="CHEBI:57822"/>
        <dbReference type="ChEBI" id="CHEBI:456216"/>
        <dbReference type="EC" id="6.3.2.4"/>
    </reaction>
</comment>
<comment type="pathway">
    <text evidence="18">Glycan biosynthesis.</text>
</comment>
<feature type="active site" evidence="23">
    <location>
        <position position="15"/>
    </location>
</feature>
<evidence type="ECO:0000256" key="1">
    <source>
        <dbReference type="ARBA" id="ARBA00001936"/>
    </source>
</evidence>
<dbReference type="SUPFAM" id="SSF52440">
    <property type="entry name" value="PreATP-grasp domain"/>
    <property type="match status" value="1"/>
</dbReference>
<evidence type="ECO:0000256" key="2">
    <source>
        <dbReference type="ARBA" id="ARBA00003921"/>
    </source>
</evidence>
<comment type="similarity">
    <text evidence="5 22">Belongs to the D-alanine--D-alanine ligase family.</text>
</comment>
<dbReference type="KEGG" id="ccb:Clocel_3085"/>
<feature type="binding site" evidence="24">
    <location>
        <begin position="170"/>
        <end position="172"/>
    </location>
    <ligand>
        <name>ATP</name>
        <dbReference type="ChEBI" id="CHEBI:30616"/>
    </ligand>
</feature>